<keyword evidence="3" id="KW-1185">Reference proteome</keyword>
<gene>
    <name evidence="2" type="ORF">AB7A72_02275</name>
</gene>
<evidence type="ECO:0000313" key="3">
    <source>
        <dbReference type="Proteomes" id="UP001562178"/>
    </source>
</evidence>
<dbReference type="PROSITE" id="PS51318">
    <property type="entry name" value="TAT"/>
    <property type="match status" value="1"/>
</dbReference>
<accession>A0ABV4AX50</accession>
<dbReference type="InterPro" id="IPR000914">
    <property type="entry name" value="SBP_5_dom"/>
</dbReference>
<dbReference type="RefSeq" id="WP_312409962.1">
    <property type="nucleotide sequence ID" value="NZ_JBGBDC010000001.1"/>
</dbReference>
<dbReference type="Gene3D" id="3.10.105.10">
    <property type="entry name" value="Dipeptide-binding Protein, Domain 3"/>
    <property type="match status" value="1"/>
</dbReference>
<dbReference type="Proteomes" id="UP001562178">
    <property type="component" value="Unassembled WGS sequence"/>
</dbReference>
<evidence type="ECO:0000259" key="1">
    <source>
        <dbReference type="Pfam" id="PF00496"/>
    </source>
</evidence>
<dbReference type="Gene3D" id="3.40.190.10">
    <property type="entry name" value="Periplasmic binding protein-like II"/>
    <property type="match status" value="1"/>
</dbReference>
<dbReference type="SUPFAM" id="SSF53850">
    <property type="entry name" value="Periplasmic binding protein-like II"/>
    <property type="match status" value="1"/>
</dbReference>
<dbReference type="InterPro" id="IPR006311">
    <property type="entry name" value="TAT_signal"/>
</dbReference>
<proteinExistence type="predicted"/>
<dbReference type="PIRSF" id="PIRSF002741">
    <property type="entry name" value="MppA"/>
    <property type="match status" value="1"/>
</dbReference>
<dbReference type="InterPro" id="IPR030678">
    <property type="entry name" value="Peptide/Ni-bd"/>
</dbReference>
<feature type="domain" description="Solute-binding protein family 5" evidence="1">
    <location>
        <begin position="107"/>
        <end position="451"/>
    </location>
</feature>
<protein>
    <submittedName>
        <fullName evidence="2">ABC transporter substrate-binding protein</fullName>
    </submittedName>
</protein>
<organism evidence="2 3">
    <name type="scientific">Comamonas sediminis</name>
    <dbReference type="NCBI Taxonomy" id="1783360"/>
    <lineage>
        <taxon>Bacteria</taxon>
        <taxon>Pseudomonadati</taxon>
        <taxon>Pseudomonadota</taxon>
        <taxon>Betaproteobacteria</taxon>
        <taxon>Burkholderiales</taxon>
        <taxon>Comamonadaceae</taxon>
        <taxon>Comamonas</taxon>
    </lineage>
</organism>
<dbReference type="PANTHER" id="PTHR30290">
    <property type="entry name" value="PERIPLASMIC BINDING COMPONENT OF ABC TRANSPORTER"/>
    <property type="match status" value="1"/>
</dbReference>
<dbReference type="PROSITE" id="PS51257">
    <property type="entry name" value="PROKAR_LIPOPROTEIN"/>
    <property type="match status" value="1"/>
</dbReference>
<name>A0ABV4AX50_9BURK</name>
<dbReference type="Pfam" id="PF00496">
    <property type="entry name" value="SBP_bac_5"/>
    <property type="match status" value="1"/>
</dbReference>
<reference evidence="2 3" key="1">
    <citation type="journal article" date="2016" name="Int. J. Syst. Evol. Microbiol.">
        <title>Description of Comamonas sediminis sp. nov., isolated from lagoon sediments.</title>
        <authorList>
            <person name="Subhash Y."/>
            <person name="Bang J.J."/>
            <person name="You T.H."/>
            <person name="Lee S.S."/>
        </authorList>
    </citation>
    <scope>NUCLEOTIDE SEQUENCE [LARGE SCALE GENOMIC DNA]</scope>
    <source>
        <strain evidence="2 3">JCM 31169</strain>
    </source>
</reference>
<sequence length="561" mass="61320">MTYEKAPQHFTAPVSRRLALTLGGGLVGLVLAACSKTETAPASTASAAGASAAPAAQAEPVRGGQLVVAIRAEPAQLNPLVDQGSGAHSVRPALDSLVWDNGDGTHAPWLASSWEVSDDATTYVFHLRKDVHFHDGTPFNAAAVKANFDYVNNPANKSTGSTAKLKPVATVIDEYTVSVKLGTPESSFLTLIAAPYFGILSQQQIEQDPKSLATKLIGTGPFKFDSWVKGQSLTYVRNDDYQWAPAQFHAGAAYLDSVKYVFLPEDQTRYNALTTKEAHVVDYIAPEYAKSVKQSADYQNEEFLLPGVGYSLHFNTRRAPFDKLEVRQALLHGLNREEIVASATFGAYPVQEYLASTTPDFNKELKNKISYDADKANRLLDEAGWGTRDAQGYRSKEGQRLSASIPYADNDQLAQRTLEQVQIDARKLGFEIKLQPVTDLPERLYNGNYGLLGTFQSEATGMQLWRLYGSDNISDGSTVGSNASFLSIPELDALLAKARASGKSPDRARYYAQAQEILPNYAPSVPLYSRARLVAIQKNVHGVAWDKAWPQPYLFDAWIGK</sequence>
<dbReference type="CDD" id="cd08492">
    <property type="entry name" value="PBP2_NikA_DppA_OppA_like_15"/>
    <property type="match status" value="1"/>
</dbReference>
<comment type="caution">
    <text evidence="2">The sequence shown here is derived from an EMBL/GenBank/DDBJ whole genome shotgun (WGS) entry which is preliminary data.</text>
</comment>
<dbReference type="InterPro" id="IPR039424">
    <property type="entry name" value="SBP_5"/>
</dbReference>
<evidence type="ECO:0000313" key="2">
    <source>
        <dbReference type="EMBL" id="MEY2249818.1"/>
    </source>
</evidence>
<dbReference type="EMBL" id="JBGBDC010000001">
    <property type="protein sequence ID" value="MEY2249818.1"/>
    <property type="molecule type" value="Genomic_DNA"/>
</dbReference>